<comment type="caution">
    <text evidence="18">Lacks conserved residue(s) required for the propagation of feature annotation.</text>
</comment>
<comment type="similarity">
    <text evidence="3 19">In the N-terminal section; belongs to the NnrE/AIBP family.</text>
</comment>
<evidence type="ECO:0000313" key="22">
    <source>
        <dbReference type="EMBL" id="RCK06995.1"/>
    </source>
</evidence>
<evidence type="ECO:0000256" key="2">
    <source>
        <dbReference type="ARBA" id="ARBA00000909"/>
    </source>
</evidence>
<dbReference type="SUPFAM" id="SSF53613">
    <property type="entry name" value="Ribokinase-like"/>
    <property type="match status" value="1"/>
</dbReference>
<feature type="binding site" evidence="17">
    <location>
        <position position="362"/>
    </location>
    <ligand>
        <name>(6S)-NADPHX</name>
        <dbReference type="ChEBI" id="CHEBI:64076"/>
    </ligand>
</feature>
<feature type="binding site" evidence="17">
    <location>
        <position position="425"/>
    </location>
    <ligand>
        <name>(6S)-NADPHX</name>
        <dbReference type="ChEBI" id="CHEBI:64076"/>
    </ligand>
</feature>
<feature type="binding site" evidence="17">
    <location>
        <position position="424"/>
    </location>
    <ligand>
        <name>AMP</name>
        <dbReference type="ChEBI" id="CHEBI:456215"/>
    </ligand>
</feature>
<gene>
    <name evidence="18" type="primary">nnrE</name>
    <name evidence="17" type="synonym">nnrD</name>
    <name evidence="22" type="ORF">TH5_05600</name>
</gene>
<dbReference type="CDD" id="cd01171">
    <property type="entry name" value="YXKO-related"/>
    <property type="match status" value="1"/>
</dbReference>
<comment type="subunit">
    <text evidence="17">Homotetramer.</text>
</comment>
<evidence type="ECO:0000256" key="1">
    <source>
        <dbReference type="ARBA" id="ARBA00000013"/>
    </source>
</evidence>
<evidence type="ECO:0000256" key="9">
    <source>
        <dbReference type="ARBA" id="ARBA00022958"/>
    </source>
</evidence>
<feature type="binding site" evidence="17">
    <location>
        <position position="311"/>
    </location>
    <ligand>
        <name>(6S)-NADPHX</name>
        <dbReference type="ChEBI" id="CHEBI:64076"/>
    </ligand>
</feature>
<evidence type="ECO:0000256" key="14">
    <source>
        <dbReference type="ARBA" id="ARBA00025153"/>
    </source>
</evidence>
<evidence type="ECO:0000256" key="18">
    <source>
        <dbReference type="HAMAP-Rule" id="MF_01966"/>
    </source>
</evidence>
<dbReference type="Gene3D" id="3.40.1190.20">
    <property type="match status" value="1"/>
</dbReference>
<comment type="catalytic activity">
    <reaction evidence="2 18 19">
        <text>(6R)-NADPHX = (6S)-NADPHX</text>
        <dbReference type="Rhea" id="RHEA:32227"/>
        <dbReference type="ChEBI" id="CHEBI:64076"/>
        <dbReference type="ChEBI" id="CHEBI:64077"/>
        <dbReference type="EC" id="5.1.99.6"/>
    </reaction>
</comment>
<keyword evidence="7 17" id="KW-0067">ATP-binding</keyword>
<comment type="similarity">
    <text evidence="17">Belongs to the NnrD/CARKD family.</text>
</comment>
<feature type="binding site" evidence="18">
    <location>
        <position position="153"/>
    </location>
    <ligand>
        <name>K(+)</name>
        <dbReference type="ChEBI" id="CHEBI:29103"/>
    </ligand>
</feature>
<feature type="binding site" evidence="18">
    <location>
        <position position="150"/>
    </location>
    <ligand>
        <name>(6S)-NADPHX</name>
        <dbReference type="ChEBI" id="CHEBI:64076"/>
    </ligand>
</feature>
<comment type="cofactor">
    <cofactor evidence="18 19">
        <name>K(+)</name>
        <dbReference type="ChEBI" id="CHEBI:29103"/>
    </cofactor>
    <text evidence="18 19">Binds 1 potassium ion per subunit.</text>
</comment>
<dbReference type="PANTHER" id="PTHR12592:SF0">
    <property type="entry name" value="ATP-DEPENDENT (S)-NAD(P)H-HYDRATE DEHYDRATASE"/>
    <property type="match status" value="1"/>
</dbReference>
<keyword evidence="11 18" id="KW-0413">Isomerase</keyword>
<dbReference type="EC" id="5.1.99.6" evidence="19"/>
<dbReference type="GO" id="GO:0110051">
    <property type="term" value="P:metabolite repair"/>
    <property type="evidence" value="ECO:0007669"/>
    <property type="project" value="TreeGrafter"/>
</dbReference>
<dbReference type="GO" id="GO:0052856">
    <property type="term" value="F:NAD(P)HX epimerase activity"/>
    <property type="evidence" value="ECO:0007669"/>
    <property type="project" value="UniProtKB-UniRule"/>
</dbReference>
<dbReference type="PANTHER" id="PTHR12592">
    <property type="entry name" value="ATP-DEPENDENT (S)-NAD(P)H-HYDRATE DEHYDRATASE FAMILY MEMBER"/>
    <property type="match status" value="1"/>
</dbReference>
<evidence type="ECO:0000256" key="12">
    <source>
        <dbReference type="ARBA" id="ARBA00023239"/>
    </source>
</evidence>
<dbReference type="PIRSF" id="PIRSF017184">
    <property type="entry name" value="Nnr"/>
    <property type="match status" value="1"/>
</dbReference>
<dbReference type="InterPro" id="IPR030677">
    <property type="entry name" value="Nnr"/>
</dbReference>
<comment type="function">
    <text evidence="17">Catalyzes the dehydration of the S-form of NAD(P)HX at the expense of ADP, which is converted to AMP. Together with NAD(P)HX epimerase, which catalyzes the epimerization of the S- and R-forms, the enzyme allows the repair of both epimers of NAD(P)HX, a damaged form of NAD(P)H that is a result of enzymatic or heat-dependent hydration.</text>
</comment>
<evidence type="ECO:0000256" key="5">
    <source>
        <dbReference type="ARBA" id="ARBA00022723"/>
    </source>
</evidence>
<comment type="catalytic activity">
    <reaction evidence="1 18 19">
        <text>(6R)-NADHX = (6S)-NADHX</text>
        <dbReference type="Rhea" id="RHEA:32215"/>
        <dbReference type="ChEBI" id="CHEBI:64074"/>
        <dbReference type="ChEBI" id="CHEBI:64075"/>
        <dbReference type="EC" id="5.1.99.6"/>
    </reaction>
</comment>
<keyword evidence="13" id="KW-0511">Multifunctional enzyme</keyword>
<organism evidence="22 23">
    <name type="scientific">Thalassospira xianhensis MCCC 1A02616</name>
    <dbReference type="NCBI Taxonomy" id="1177929"/>
    <lineage>
        <taxon>Bacteria</taxon>
        <taxon>Pseudomonadati</taxon>
        <taxon>Pseudomonadota</taxon>
        <taxon>Alphaproteobacteria</taxon>
        <taxon>Rhodospirillales</taxon>
        <taxon>Thalassospiraceae</taxon>
        <taxon>Thalassospira</taxon>
    </lineage>
</organism>
<dbReference type="NCBIfam" id="TIGR00196">
    <property type="entry name" value="yjeF_cterm"/>
    <property type="match status" value="1"/>
</dbReference>
<dbReference type="Pfam" id="PF03853">
    <property type="entry name" value="YjeF_N"/>
    <property type="match status" value="1"/>
</dbReference>
<sequence>MFEILTTEQMYEADRKTIEAGTTGDALMENAGAAVVAEIVSRWTPSSVTVLCGPGNNGSDGFVIARLLRHAGWSVRLGLLCDADKLTGDAALNAGRWDGAVERLSPALLVGADLIVDCLFGAGLARSIEGELAELVCAVNACGVPVIAVDVPSGVDGNSGEVRGVSIKADVTVTFCRPKPGHHLLPGRILCGQVVVRDIGITNQTIRDIRPSLMRNEPGIWLAGIHWPSVDGHKYHRGHLLVVGGASMTGAGRLVARAARRAGAGLLTVVADPSALPVYAVDSPGIMTAPIASLDDLLKDCRHNALVIGPGFGVGDETCSRIIPLLHYCRCTVLDADALTSFAEQPSTLFFAIQGPTVLTPHEGEFARLFPDIEGDKLSRARAAAKRSGATVLIKGGDTVIAAPDGRAAINAIEAPWLATAGSGDVLAGIIGGLMAQGMEMFDAACMGVWLHARAGADLGPGLIAEDIPEHLPVLLGELWHALPK</sequence>
<keyword evidence="10 17" id="KW-0520">NAD</keyword>
<keyword evidence="9 18" id="KW-0630">Potassium</keyword>
<comment type="similarity">
    <text evidence="18">Belongs to the NnrE/AIBP family.</text>
</comment>
<dbReference type="AlphaFoldDB" id="A0A367UFA8"/>
<evidence type="ECO:0000256" key="10">
    <source>
        <dbReference type="ARBA" id="ARBA00023027"/>
    </source>
</evidence>
<dbReference type="EC" id="4.2.1.136" evidence="19"/>
<dbReference type="InterPro" id="IPR017953">
    <property type="entry name" value="Carbohydrate_kinase_pred_CS"/>
</dbReference>
<evidence type="ECO:0000256" key="4">
    <source>
        <dbReference type="ARBA" id="ARBA00009524"/>
    </source>
</evidence>
<comment type="cofactor">
    <cofactor evidence="17">
        <name>Mg(2+)</name>
        <dbReference type="ChEBI" id="CHEBI:18420"/>
    </cofactor>
</comment>
<feature type="binding site" evidence="18">
    <location>
        <position position="117"/>
    </location>
    <ligand>
        <name>K(+)</name>
        <dbReference type="ChEBI" id="CHEBI:29103"/>
    </ligand>
</feature>
<evidence type="ECO:0000256" key="8">
    <source>
        <dbReference type="ARBA" id="ARBA00022857"/>
    </source>
</evidence>
<dbReference type="GO" id="GO:0046496">
    <property type="term" value="P:nicotinamide nucleotide metabolic process"/>
    <property type="evidence" value="ECO:0007669"/>
    <property type="project" value="UniProtKB-UniRule"/>
</dbReference>
<evidence type="ECO:0000256" key="3">
    <source>
        <dbReference type="ARBA" id="ARBA00006001"/>
    </source>
</evidence>
<proteinExistence type="inferred from homology"/>
<dbReference type="NCBIfam" id="TIGR00197">
    <property type="entry name" value="yjeF_nterm"/>
    <property type="match status" value="1"/>
</dbReference>
<dbReference type="InterPro" id="IPR004443">
    <property type="entry name" value="YjeF_N_dom"/>
</dbReference>
<dbReference type="EMBL" id="JPWA01000004">
    <property type="protein sequence ID" value="RCK06995.1"/>
    <property type="molecule type" value="Genomic_DNA"/>
</dbReference>
<keyword evidence="12 17" id="KW-0456">Lyase</keyword>
<dbReference type="PROSITE" id="PS51385">
    <property type="entry name" value="YJEF_N"/>
    <property type="match status" value="1"/>
</dbReference>
<keyword evidence="5 18" id="KW-0479">Metal-binding</keyword>
<accession>A0A367UFA8</accession>
<comment type="function">
    <text evidence="18">Catalyzes the epimerization of the S- and R-forms of NAD(P)HX, a damaged form of NAD(P)H that is a result of enzymatic or heat-dependent hydration. This is a prerequisite for the S-specific NAD(P)H-hydrate dehydratase to allow the repair of both epimers of NAD(P)HX.</text>
</comment>
<dbReference type="HAMAP" id="MF_01965">
    <property type="entry name" value="NADHX_dehydratase"/>
    <property type="match status" value="1"/>
</dbReference>
<keyword evidence="8 17" id="KW-0521">NADP</keyword>
<feature type="binding site" evidence="18">
    <location>
        <begin position="121"/>
        <end position="127"/>
    </location>
    <ligand>
        <name>(6S)-NADPHX</name>
        <dbReference type="ChEBI" id="CHEBI:64076"/>
    </ligand>
</feature>
<dbReference type="InterPro" id="IPR000631">
    <property type="entry name" value="CARKD"/>
</dbReference>
<comment type="similarity">
    <text evidence="4 19">In the C-terminal section; belongs to the NnrD/CARKD family.</text>
</comment>
<evidence type="ECO:0000256" key="19">
    <source>
        <dbReference type="PIRNR" id="PIRNR017184"/>
    </source>
</evidence>
<dbReference type="Pfam" id="PF01256">
    <property type="entry name" value="Carb_kinase"/>
    <property type="match status" value="1"/>
</dbReference>
<dbReference type="RefSeq" id="WP_167443472.1">
    <property type="nucleotide sequence ID" value="NZ_JPWA01000004.1"/>
</dbReference>
<reference evidence="22 23" key="1">
    <citation type="submission" date="2014-07" db="EMBL/GenBank/DDBJ databases">
        <title>Draft genome sequence of Thalassospira xianhensis P-4 (MCCC 1A02616).</title>
        <authorList>
            <person name="Lai Q."/>
            <person name="Shao Z."/>
        </authorList>
    </citation>
    <scope>NUCLEOTIDE SEQUENCE [LARGE SCALE GENOMIC DNA]</scope>
    <source>
        <strain evidence="22 23">MCCC 1A02616</strain>
    </source>
</reference>
<dbReference type="Gene3D" id="3.40.50.10260">
    <property type="entry name" value="YjeF N-terminal domain"/>
    <property type="match status" value="1"/>
</dbReference>
<comment type="catalytic activity">
    <reaction evidence="15 17 19">
        <text>(6S)-NADHX + ADP = AMP + phosphate + NADH + H(+)</text>
        <dbReference type="Rhea" id="RHEA:32223"/>
        <dbReference type="ChEBI" id="CHEBI:15378"/>
        <dbReference type="ChEBI" id="CHEBI:43474"/>
        <dbReference type="ChEBI" id="CHEBI:57945"/>
        <dbReference type="ChEBI" id="CHEBI:64074"/>
        <dbReference type="ChEBI" id="CHEBI:456215"/>
        <dbReference type="ChEBI" id="CHEBI:456216"/>
        <dbReference type="EC" id="4.2.1.136"/>
    </reaction>
</comment>
<evidence type="ECO:0000259" key="20">
    <source>
        <dbReference type="PROSITE" id="PS51383"/>
    </source>
</evidence>
<feature type="binding site" evidence="17">
    <location>
        <begin position="395"/>
        <end position="399"/>
    </location>
    <ligand>
        <name>AMP</name>
        <dbReference type="ChEBI" id="CHEBI:456215"/>
    </ligand>
</feature>
<protein>
    <recommendedName>
        <fullName evidence="19">Bifunctional NAD(P)H-hydrate repair enzyme</fullName>
    </recommendedName>
    <alternativeName>
        <fullName evidence="19">Nicotinamide nucleotide repair protein</fullName>
    </alternativeName>
    <domain>
        <recommendedName>
            <fullName evidence="19">ADP-dependent (S)-NAD(P)H-hydrate dehydratase</fullName>
            <ecNumber evidence="19">4.2.1.136</ecNumber>
        </recommendedName>
        <alternativeName>
            <fullName evidence="19">ADP-dependent NAD(P)HX dehydratase</fullName>
        </alternativeName>
    </domain>
    <domain>
        <recommendedName>
            <fullName evidence="19">NAD(P)H-hydrate epimerase</fullName>
            <ecNumber evidence="19">5.1.99.6</ecNumber>
        </recommendedName>
    </domain>
</protein>
<comment type="caution">
    <text evidence="22">The sequence shown here is derived from an EMBL/GenBank/DDBJ whole genome shotgun (WGS) entry which is preliminary data.</text>
</comment>
<dbReference type="PROSITE" id="PS01050">
    <property type="entry name" value="YJEF_C_2"/>
    <property type="match status" value="1"/>
</dbReference>
<evidence type="ECO:0000259" key="21">
    <source>
        <dbReference type="PROSITE" id="PS51385"/>
    </source>
</evidence>
<comment type="function">
    <text evidence="14 19">Bifunctional enzyme that catalyzes the epimerization of the S- and R-forms of NAD(P)HX and the dehydration of the S-form of NAD(P)HX at the expense of ADP, which is converted to AMP. This allows the repair of both epimers of NAD(P)HX, a damaged form of NAD(P)H that is a result of enzymatic or heat-dependent hydration.</text>
</comment>
<dbReference type="GO" id="GO:0005524">
    <property type="term" value="F:ATP binding"/>
    <property type="evidence" value="ECO:0007669"/>
    <property type="project" value="UniProtKB-UniRule"/>
</dbReference>
<feature type="domain" description="YjeF C-terminal" evidence="20">
    <location>
        <begin position="217"/>
        <end position="479"/>
    </location>
</feature>
<name>A0A367UFA8_9PROT</name>
<feature type="binding site" evidence="17">
    <location>
        <position position="251"/>
    </location>
    <ligand>
        <name>(6S)-NADPHX</name>
        <dbReference type="ChEBI" id="CHEBI:64076"/>
    </ligand>
</feature>
<dbReference type="SUPFAM" id="SSF64153">
    <property type="entry name" value="YjeF N-terminal domain-like"/>
    <property type="match status" value="1"/>
</dbReference>
<evidence type="ECO:0000256" key="17">
    <source>
        <dbReference type="HAMAP-Rule" id="MF_01965"/>
    </source>
</evidence>
<evidence type="ECO:0000256" key="16">
    <source>
        <dbReference type="ARBA" id="ARBA00049209"/>
    </source>
</evidence>
<evidence type="ECO:0000256" key="6">
    <source>
        <dbReference type="ARBA" id="ARBA00022741"/>
    </source>
</evidence>
<keyword evidence="6 17" id="KW-0547">Nucleotide-binding</keyword>
<dbReference type="HAMAP" id="MF_01966">
    <property type="entry name" value="NADHX_epimerase"/>
    <property type="match status" value="1"/>
</dbReference>
<dbReference type="InterPro" id="IPR029056">
    <property type="entry name" value="Ribokinase-like"/>
</dbReference>
<comment type="catalytic activity">
    <reaction evidence="16 17 19">
        <text>(6S)-NADPHX + ADP = AMP + phosphate + NADPH + H(+)</text>
        <dbReference type="Rhea" id="RHEA:32235"/>
        <dbReference type="ChEBI" id="CHEBI:15378"/>
        <dbReference type="ChEBI" id="CHEBI:43474"/>
        <dbReference type="ChEBI" id="CHEBI:57783"/>
        <dbReference type="ChEBI" id="CHEBI:64076"/>
        <dbReference type="ChEBI" id="CHEBI:456215"/>
        <dbReference type="ChEBI" id="CHEBI:456216"/>
        <dbReference type="EC" id="4.2.1.136"/>
    </reaction>
</comment>
<dbReference type="GO" id="GO:0046872">
    <property type="term" value="F:metal ion binding"/>
    <property type="evidence" value="ECO:0007669"/>
    <property type="project" value="UniProtKB-UniRule"/>
</dbReference>
<evidence type="ECO:0000313" key="23">
    <source>
        <dbReference type="Proteomes" id="UP000252419"/>
    </source>
</evidence>
<dbReference type="Proteomes" id="UP000252419">
    <property type="component" value="Unassembled WGS sequence"/>
</dbReference>
<evidence type="ECO:0000256" key="7">
    <source>
        <dbReference type="ARBA" id="ARBA00022840"/>
    </source>
</evidence>
<feature type="binding site" evidence="18">
    <location>
        <position position="57"/>
    </location>
    <ligand>
        <name>K(+)</name>
        <dbReference type="ChEBI" id="CHEBI:29103"/>
    </ligand>
</feature>
<evidence type="ECO:0000256" key="11">
    <source>
        <dbReference type="ARBA" id="ARBA00023235"/>
    </source>
</evidence>
<evidence type="ECO:0000256" key="13">
    <source>
        <dbReference type="ARBA" id="ARBA00023268"/>
    </source>
</evidence>
<dbReference type="InterPro" id="IPR036652">
    <property type="entry name" value="YjeF_N_dom_sf"/>
</dbReference>
<feature type="binding site" evidence="18">
    <location>
        <begin position="56"/>
        <end position="60"/>
    </location>
    <ligand>
        <name>(6S)-NADPHX</name>
        <dbReference type="ChEBI" id="CHEBI:64076"/>
    </ligand>
</feature>
<dbReference type="PROSITE" id="PS51383">
    <property type="entry name" value="YJEF_C_3"/>
    <property type="match status" value="1"/>
</dbReference>
<keyword evidence="23" id="KW-1185">Reference proteome</keyword>
<dbReference type="GO" id="GO:0052855">
    <property type="term" value="F:ADP-dependent NAD(P)H-hydrate dehydratase activity"/>
    <property type="evidence" value="ECO:0007669"/>
    <property type="project" value="UniProtKB-UniRule"/>
</dbReference>
<feature type="domain" description="YjeF N-terminal" evidence="21">
    <location>
        <begin position="10"/>
        <end position="207"/>
    </location>
</feature>
<evidence type="ECO:0000256" key="15">
    <source>
        <dbReference type="ARBA" id="ARBA00048238"/>
    </source>
</evidence>